<dbReference type="Proteomes" id="UP000663870">
    <property type="component" value="Unassembled WGS sequence"/>
</dbReference>
<sequence>MIYLLQKFFRYSTKFYEVWKKYNKKQKEQHFANIIVLTQKDFQLLPISESSTNLKARSRSSISTATSSSSTSSYSPPSSTSAAPLSPLAKRQRDFSESSSRQKRRRLCDLNSELDEFALANNLTINQVIGYLLYQRNYNSNKFLASLGHQLYEGECIQNPSLPNLDLDEALALKCHLNLTRADMDFVKWFSNDYINVPNRQYIKKHTDD</sequence>
<comment type="caution">
    <text evidence="3">The sequence shown here is derived from an EMBL/GenBank/DDBJ whole genome shotgun (WGS) entry which is preliminary data.</text>
</comment>
<keyword evidence="4" id="KW-1185">Reference proteome</keyword>
<proteinExistence type="predicted"/>
<dbReference type="EMBL" id="CAJNOL010003101">
    <property type="protein sequence ID" value="CAF1546580.1"/>
    <property type="molecule type" value="Genomic_DNA"/>
</dbReference>
<evidence type="ECO:0000313" key="4">
    <source>
        <dbReference type="Proteomes" id="UP000663870"/>
    </source>
</evidence>
<protein>
    <submittedName>
        <fullName evidence="3">Uncharacterized protein</fullName>
    </submittedName>
</protein>
<gene>
    <name evidence="3" type="ORF">JXQ802_LOCUS43320</name>
    <name evidence="2" type="ORF">PYM288_LOCUS28174</name>
</gene>
<name>A0A815WBR5_9BILA</name>
<feature type="compositionally biased region" description="Low complexity" evidence="1">
    <location>
        <begin position="59"/>
        <end position="87"/>
    </location>
</feature>
<reference evidence="3" key="1">
    <citation type="submission" date="2021-02" db="EMBL/GenBank/DDBJ databases">
        <authorList>
            <person name="Nowell W R."/>
        </authorList>
    </citation>
    <scope>NUCLEOTIDE SEQUENCE</scope>
</reference>
<dbReference type="Proteomes" id="UP000663854">
    <property type="component" value="Unassembled WGS sequence"/>
</dbReference>
<dbReference type="AlphaFoldDB" id="A0A815WBR5"/>
<dbReference type="EMBL" id="CAJNOH010002015">
    <property type="protein sequence ID" value="CAF1266957.1"/>
    <property type="molecule type" value="Genomic_DNA"/>
</dbReference>
<evidence type="ECO:0000313" key="2">
    <source>
        <dbReference type="EMBL" id="CAF1266957.1"/>
    </source>
</evidence>
<evidence type="ECO:0000313" key="3">
    <source>
        <dbReference type="EMBL" id="CAF1546580.1"/>
    </source>
</evidence>
<organism evidence="3 4">
    <name type="scientific">Rotaria sordida</name>
    <dbReference type="NCBI Taxonomy" id="392033"/>
    <lineage>
        <taxon>Eukaryota</taxon>
        <taxon>Metazoa</taxon>
        <taxon>Spiralia</taxon>
        <taxon>Gnathifera</taxon>
        <taxon>Rotifera</taxon>
        <taxon>Eurotatoria</taxon>
        <taxon>Bdelloidea</taxon>
        <taxon>Philodinida</taxon>
        <taxon>Philodinidae</taxon>
        <taxon>Rotaria</taxon>
    </lineage>
</organism>
<feature type="region of interest" description="Disordered" evidence="1">
    <location>
        <begin position="58"/>
        <end position="100"/>
    </location>
</feature>
<evidence type="ECO:0000256" key="1">
    <source>
        <dbReference type="SAM" id="MobiDB-lite"/>
    </source>
</evidence>
<accession>A0A815WBR5</accession>